<feature type="region of interest" description="Disordered" evidence="1">
    <location>
        <begin position="918"/>
        <end position="948"/>
    </location>
</feature>
<feature type="region of interest" description="Disordered" evidence="1">
    <location>
        <begin position="1"/>
        <end position="181"/>
    </location>
</feature>
<feature type="compositionally biased region" description="Basic and acidic residues" evidence="1">
    <location>
        <begin position="72"/>
        <end position="88"/>
    </location>
</feature>
<keyword evidence="3" id="KW-1185">Reference proteome</keyword>
<feature type="region of interest" description="Disordered" evidence="1">
    <location>
        <begin position="1333"/>
        <end position="1366"/>
    </location>
</feature>
<dbReference type="EMBL" id="JAPDMQ010000206">
    <property type="protein sequence ID" value="KAK0530721.1"/>
    <property type="molecule type" value="Genomic_DNA"/>
</dbReference>
<feature type="compositionally biased region" description="Polar residues" evidence="1">
    <location>
        <begin position="1435"/>
        <end position="1448"/>
    </location>
</feature>
<name>A0AAN6GDC8_9BASI</name>
<feature type="compositionally biased region" description="Low complexity" evidence="1">
    <location>
        <begin position="1272"/>
        <end position="1293"/>
    </location>
</feature>
<feature type="compositionally biased region" description="Low complexity" evidence="1">
    <location>
        <begin position="1574"/>
        <end position="1583"/>
    </location>
</feature>
<feature type="compositionally biased region" description="Low complexity" evidence="1">
    <location>
        <begin position="1465"/>
        <end position="1483"/>
    </location>
</feature>
<feature type="compositionally biased region" description="Acidic residues" evidence="1">
    <location>
        <begin position="888"/>
        <end position="901"/>
    </location>
</feature>
<accession>A0AAN6GDC8</accession>
<feature type="compositionally biased region" description="Acidic residues" evidence="1">
    <location>
        <begin position="736"/>
        <end position="753"/>
    </location>
</feature>
<evidence type="ECO:0000313" key="3">
    <source>
        <dbReference type="Proteomes" id="UP001176521"/>
    </source>
</evidence>
<feature type="compositionally biased region" description="Polar residues" evidence="1">
    <location>
        <begin position="1592"/>
        <end position="1606"/>
    </location>
</feature>
<sequence length="1635" mass="177097">MNTTHRTARLPLASRQAVRIVGSSSSRSSSGGGGAGSSYFADEDDRRHRLEFDADILPTTPFQKASKSKKLTSLDHIRRAAADARRDSDTDDDGGEEERVSRTRSRSASVASRAPSRTRRRSRSASAVPDVSAAGTAPAGGSNFPLKRISDPYILIPPTIPPPQPPQDSLLAPPRRPRPHINAGRNLVEFHRAHPDLASQLSDTFLYPILEEQETRDLSEYFCRHRQGDVGPEGVEEMRRPLIGGTSSLTAAWDEDGKSVLLLTAGDENLSQLYLHELRYAPRHGIVKTVHAQPLLSGPERILQVSICTRPEPSSSYRSPSYPPLLTAVRTAHATNIWDILAYSPLDILEMSTATSRSSVSGTFVTMSQMRRKRKFEARAKLNLALGMHPFQMVRVQSVPTYPLDYNPPARQPQATQSTRSAKSKGKARALDDLIGEAGIEERTSLTATSRPPVVHTAWHPRDSAQLLTVDAVGRIGIWAYDPGIRIGRHHLVGNAQEQGVTFPVAPEQLPAEGESAFFHVQWAQRPGVAFLASRSRLSIVNLETGFSAVIMDLSVAPRMSSVMSRPQFVDILASHSDSFNAKKPRRYGKDSSTNNSSGDPARPELLAAVTTVDLFIWDISALEHFLTDAEKSAAAAAAAEAAQGRKGKAKAMSSSSIRSPPKPLPQVWWEHVRGQDRSLRLRWIPLEPGDAVFSSVNVRSVLLSSARSRLLVCYTVERIVSEPSRRPEKRGIEVACDDSDTDMEDEDEEGEEDERHTHEAAGTAETRAALVGVSLRALPPTTIDSGLPIPKGSDLKRLIGAPELPRSTNAPLFLHFDSTGPASSSATKRPNGAGDDQAVPRQLVMLEQDARMSIVGTICETNLPSAHLRPSRLAAAREAEVAQAVEEPWEDEEADSEEQDMEDVEGLLQIKPMSVGRRALTKQKNADARRQARSGSTGPGATGRRRGLRFADSVPLSALSDPIIGPLAVDYGRTLSESAANAAQGERRLWELNGSRPVAPRDEQRDRSILDLRGLYKALMQSSIIDAPHRIIDVEDVLVAAMKRIQIGDLLDAVVQLPQSFINSAQEAALTLDLDLLGLTSPALGGTMSIPATMLMASPDLQAVLDQLMSTLSQDLYGFRTYQPHRYIDGRNAHIEEIEEDEADDGVQRTASVARWKKLADGIREVYLGPESRRSLHSATFTGVAADQLALDLLLSSRAVSSRQVSIVTHHQGSSTVPARGGARYVHDEEDGEMRYRSGIERVLHRVVRDAGHPAERPNDSDEEDDEAGPSQSQSQQRQSQRSASRASSQASGRIGTLEDRVDRHLDEVERRWLPEVELPFLRPYLREEGSIRGRTRGRPSKSTQKKKTKKDSGKAEAEAEGDAKMPTISRAARLLLADWTIGERVEIAHYRNPYDAAPDLDEIERERRQRRATSSQPPPLSHPGHGRHHSLSLGLQTPSRGGTATPTPRAHTPVNPVMERWRGSSIAPGAGAGAASGAFSPGSGGLSSQGAGAGNGGSFPFGFGSQPGMMMAAPPILAAPGPPRIASSRSELHFASQAPESSQPALSGLGLGSGQQHSHHHHLEHGGGDGAGSSQQVGSASTYQLGPMAGSSQDTAEGMASTQPLPGRYADRRTAAPQTPSKKKAKKKRAGGF</sequence>
<feature type="region of interest" description="Disordered" evidence="1">
    <location>
        <begin position="1533"/>
        <end position="1635"/>
    </location>
</feature>
<feature type="compositionally biased region" description="Gly residues" evidence="1">
    <location>
        <begin position="1484"/>
        <end position="1493"/>
    </location>
</feature>
<feature type="compositionally biased region" description="Low complexity" evidence="1">
    <location>
        <begin position="106"/>
        <end position="115"/>
    </location>
</feature>
<feature type="region of interest" description="Disordered" evidence="1">
    <location>
        <begin position="1408"/>
        <end position="1493"/>
    </location>
</feature>
<feature type="compositionally biased region" description="Basic residues" evidence="1">
    <location>
        <begin position="1335"/>
        <end position="1351"/>
    </location>
</feature>
<feature type="region of interest" description="Disordered" evidence="1">
    <location>
        <begin position="1251"/>
        <end position="1300"/>
    </location>
</feature>
<feature type="compositionally biased region" description="Low complexity" evidence="1">
    <location>
        <begin position="124"/>
        <end position="134"/>
    </location>
</feature>
<feature type="region of interest" description="Disordered" evidence="1">
    <location>
        <begin position="726"/>
        <end position="766"/>
    </location>
</feature>
<gene>
    <name evidence="2" type="ORF">OC842_003830</name>
</gene>
<protein>
    <submittedName>
        <fullName evidence="2">Uncharacterized protein</fullName>
    </submittedName>
</protein>
<evidence type="ECO:0000313" key="2">
    <source>
        <dbReference type="EMBL" id="KAK0530721.1"/>
    </source>
</evidence>
<dbReference type="Proteomes" id="UP001176521">
    <property type="component" value="Unassembled WGS sequence"/>
</dbReference>
<feature type="compositionally biased region" description="Basic and acidic residues" evidence="1">
    <location>
        <begin position="1251"/>
        <end position="1261"/>
    </location>
</feature>
<feature type="region of interest" description="Disordered" evidence="1">
    <location>
        <begin position="583"/>
        <end position="603"/>
    </location>
</feature>
<feature type="region of interest" description="Disordered" evidence="1">
    <location>
        <begin position="407"/>
        <end position="428"/>
    </location>
</feature>
<reference evidence="2" key="1">
    <citation type="journal article" date="2023" name="PhytoFront">
        <title>Draft Genome Resources of Seven Strains of Tilletia horrida, Causal Agent of Kernel Smut of Rice.</title>
        <authorList>
            <person name="Khanal S."/>
            <person name="Antony Babu S."/>
            <person name="Zhou X.G."/>
        </authorList>
    </citation>
    <scope>NUCLEOTIDE SEQUENCE</scope>
    <source>
        <strain evidence="2">TX3</strain>
    </source>
</reference>
<feature type="compositionally biased region" description="Basic and acidic residues" evidence="1">
    <location>
        <begin position="1352"/>
        <end position="1365"/>
    </location>
</feature>
<comment type="caution">
    <text evidence="2">The sequence shown here is derived from an EMBL/GenBank/DDBJ whole genome shotgun (WGS) entry which is preliminary data.</text>
</comment>
<proteinExistence type="predicted"/>
<feature type="compositionally biased region" description="Basic residues" evidence="1">
    <location>
        <begin position="1623"/>
        <end position="1635"/>
    </location>
</feature>
<feature type="region of interest" description="Disordered" evidence="1">
    <location>
        <begin position="882"/>
        <end position="901"/>
    </location>
</feature>
<organism evidence="2 3">
    <name type="scientific">Tilletia horrida</name>
    <dbReference type="NCBI Taxonomy" id="155126"/>
    <lineage>
        <taxon>Eukaryota</taxon>
        <taxon>Fungi</taxon>
        <taxon>Dikarya</taxon>
        <taxon>Basidiomycota</taxon>
        <taxon>Ustilaginomycotina</taxon>
        <taxon>Exobasidiomycetes</taxon>
        <taxon>Tilletiales</taxon>
        <taxon>Tilletiaceae</taxon>
        <taxon>Tilletia</taxon>
    </lineage>
</organism>
<evidence type="ECO:0000256" key="1">
    <source>
        <dbReference type="SAM" id="MobiDB-lite"/>
    </source>
</evidence>